<accession>A0A6A4IQU6</accession>
<comment type="caution">
    <text evidence="1">The sequence shown here is derived from an EMBL/GenBank/DDBJ whole genome shotgun (WGS) entry which is preliminary data.</text>
</comment>
<protein>
    <submittedName>
        <fullName evidence="1">Uncharacterized protein</fullName>
    </submittedName>
</protein>
<dbReference type="Proteomes" id="UP000466442">
    <property type="component" value="Unassembled WGS sequence"/>
</dbReference>
<evidence type="ECO:0000313" key="2">
    <source>
        <dbReference type="Proteomes" id="UP000466442"/>
    </source>
</evidence>
<proteinExistence type="predicted"/>
<name>A0A6A4IQU6_APOLU</name>
<reference evidence="1" key="1">
    <citation type="journal article" date="2021" name="Mol. Ecol. Resour.">
        <title>Apolygus lucorum genome provides insights into omnivorousness and mesophyll feeding.</title>
        <authorList>
            <person name="Liu Y."/>
            <person name="Liu H."/>
            <person name="Wang H."/>
            <person name="Huang T."/>
            <person name="Liu B."/>
            <person name="Yang B."/>
            <person name="Yin L."/>
            <person name="Li B."/>
            <person name="Zhang Y."/>
            <person name="Zhang S."/>
            <person name="Jiang F."/>
            <person name="Zhang X."/>
            <person name="Ren Y."/>
            <person name="Wang B."/>
            <person name="Wang S."/>
            <person name="Lu Y."/>
            <person name="Wu K."/>
            <person name="Fan W."/>
            <person name="Wang G."/>
        </authorList>
    </citation>
    <scope>NUCLEOTIDE SEQUENCE</scope>
    <source>
        <strain evidence="1">12Hb</strain>
    </source>
</reference>
<gene>
    <name evidence="1" type="ORF">GE061_004971</name>
</gene>
<keyword evidence="2" id="KW-1185">Reference proteome</keyword>
<dbReference type="EMBL" id="WIXP02000013">
    <property type="protein sequence ID" value="KAF6200528.1"/>
    <property type="molecule type" value="Genomic_DNA"/>
</dbReference>
<evidence type="ECO:0000313" key="1">
    <source>
        <dbReference type="EMBL" id="KAF6200528.1"/>
    </source>
</evidence>
<organism evidence="1 2">
    <name type="scientific">Apolygus lucorum</name>
    <name type="common">Small green plant bug</name>
    <name type="synonym">Lygocoris lucorum</name>
    <dbReference type="NCBI Taxonomy" id="248454"/>
    <lineage>
        <taxon>Eukaryota</taxon>
        <taxon>Metazoa</taxon>
        <taxon>Ecdysozoa</taxon>
        <taxon>Arthropoda</taxon>
        <taxon>Hexapoda</taxon>
        <taxon>Insecta</taxon>
        <taxon>Pterygota</taxon>
        <taxon>Neoptera</taxon>
        <taxon>Paraneoptera</taxon>
        <taxon>Hemiptera</taxon>
        <taxon>Heteroptera</taxon>
        <taxon>Panheteroptera</taxon>
        <taxon>Cimicomorpha</taxon>
        <taxon>Miridae</taxon>
        <taxon>Mirini</taxon>
        <taxon>Apolygus</taxon>
    </lineage>
</organism>
<dbReference type="AlphaFoldDB" id="A0A6A4IQU6"/>
<sequence length="90" mass="10136">MPTYIWKELMYFSLFPTLFSLAATRATKPRQSFQNESLAFTIHLQTLTPGVLRLCIDSPGSQQISNFHTSSSMKSLVTLLAFDGLYQSGR</sequence>